<feature type="compositionally biased region" description="Polar residues" evidence="1">
    <location>
        <begin position="148"/>
        <end position="166"/>
    </location>
</feature>
<evidence type="ECO:0000313" key="3">
    <source>
        <dbReference type="Proteomes" id="UP000305948"/>
    </source>
</evidence>
<gene>
    <name evidence="2" type="ORF">OE88DRAFT_1663254</name>
</gene>
<evidence type="ECO:0000313" key="2">
    <source>
        <dbReference type="EMBL" id="TFK48958.1"/>
    </source>
</evidence>
<evidence type="ECO:0000256" key="1">
    <source>
        <dbReference type="SAM" id="MobiDB-lite"/>
    </source>
</evidence>
<accession>A0A5C3MYW2</accession>
<dbReference type="EMBL" id="ML213517">
    <property type="protein sequence ID" value="TFK48958.1"/>
    <property type="molecule type" value="Genomic_DNA"/>
</dbReference>
<dbReference type="Proteomes" id="UP000305948">
    <property type="component" value="Unassembled WGS sequence"/>
</dbReference>
<sequence length="244" mass="26490">MQLIPYSSQGRNGALEALDHMPFPPPFGKTLEAARRGPVAEYLDNTPSSESWSLPSTPSFVEPILPSHPSGDPYPEPMDAMSTSNYAAAPVMKDMDSFSQGTGQGSFEFSMKSDGAYDEFERAPSVAYNPVHPEVSIENWRRDVSANLDGSGSSGQAGVPLPSSSALGLRPKRGHSSSGSDLSGGEGCSESLQWRKHKEGKRRRVMQGELPVIDEGFSIDVSQWDWSQCDPSRCDWSKCNIPDC</sequence>
<name>A0A5C3MYW2_9AGAM</name>
<feature type="region of interest" description="Disordered" evidence="1">
    <location>
        <begin position="147"/>
        <end position="204"/>
    </location>
</feature>
<reference evidence="2 3" key="1">
    <citation type="journal article" date="2019" name="Nat. Ecol. Evol.">
        <title>Megaphylogeny resolves global patterns of mushroom evolution.</title>
        <authorList>
            <person name="Varga T."/>
            <person name="Krizsan K."/>
            <person name="Foldi C."/>
            <person name="Dima B."/>
            <person name="Sanchez-Garcia M."/>
            <person name="Sanchez-Ramirez S."/>
            <person name="Szollosi G.J."/>
            <person name="Szarkandi J.G."/>
            <person name="Papp V."/>
            <person name="Albert L."/>
            <person name="Andreopoulos W."/>
            <person name="Angelini C."/>
            <person name="Antonin V."/>
            <person name="Barry K.W."/>
            <person name="Bougher N.L."/>
            <person name="Buchanan P."/>
            <person name="Buyck B."/>
            <person name="Bense V."/>
            <person name="Catcheside P."/>
            <person name="Chovatia M."/>
            <person name="Cooper J."/>
            <person name="Damon W."/>
            <person name="Desjardin D."/>
            <person name="Finy P."/>
            <person name="Geml J."/>
            <person name="Haridas S."/>
            <person name="Hughes K."/>
            <person name="Justo A."/>
            <person name="Karasinski D."/>
            <person name="Kautmanova I."/>
            <person name="Kiss B."/>
            <person name="Kocsube S."/>
            <person name="Kotiranta H."/>
            <person name="LaButti K.M."/>
            <person name="Lechner B.E."/>
            <person name="Liimatainen K."/>
            <person name="Lipzen A."/>
            <person name="Lukacs Z."/>
            <person name="Mihaltcheva S."/>
            <person name="Morgado L.N."/>
            <person name="Niskanen T."/>
            <person name="Noordeloos M.E."/>
            <person name="Ohm R.A."/>
            <person name="Ortiz-Santana B."/>
            <person name="Ovrebo C."/>
            <person name="Racz N."/>
            <person name="Riley R."/>
            <person name="Savchenko A."/>
            <person name="Shiryaev A."/>
            <person name="Soop K."/>
            <person name="Spirin V."/>
            <person name="Szebenyi C."/>
            <person name="Tomsovsky M."/>
            <person name="Tulloss R.E."/>
            <person name="Uehling J."/>
            <person name="Grigoriev I.V."/>
            <person name="Vagvolgyi C."/>
            <person name="Papp T."/>
            <person name="Martin F.M."/>
            <person name="Miettinen O."/>
            <person name="Hibbett D.S."/>
            <person name="Nagy L.G."/>
        </authorList>
    </citation>
    <scope>NUCLEOTIDE SEQUENCE [LARGE SCALE GENOMIC DNA]</scope>
    <source>
        <strain evidence="2 3">OMC1185</strain>
    </source>
</reference>
<protein>
    <submittedName>
        <fullName evidence="2">Uncharacterized protein</fullName>
    </submittedName>
</protein>
<dbReference type="OrthoDB" id="2903551at2759"/>
<keyword evidence="3" id="KW-1185">Reference proteome</keyword>
<feature type="compositionally biased region" description="Basic residues" evidence="1">
    <location>
        <begin position="194"/>
        <end position="204"/>
    </location>
</feature>
<proteinExistence type="predicted"/>
<organism evidence="2 3">
    <name type="scientific">Heliocybe sulcata</name>
    <dbReference type="NCBI Taxonomy" id="5364"/>
    <lineage>
        <taxon>Eukaryota</taxon>
        <taxon>Fungi</taxon>
        <taxon>Dikarya</taxon>
        <taxon>Basidiomycota</taxon>
        <taxon>Agaricomycotina</taxon>
        <taxon>Agaricomycetes</taxon>
        <taxon>Gloeophyllales</taxon>
        <taxon>Gloeophyllaceae</taxon>
        <taxon>Heliocybe</taxon>
    </lineage>
</organism>
<dbReference type="AlphaFoldDB" id="A0A5C3MYW2"/>